<organism evidence="1">
    <name type="scientific">human gut metagenome</name>
    <dbReference type="NCBI Taxonomy" id="408170"/>
    <lineage>
        <taxon>unclassified sequences</taxon>
        <taxon>metagenomes</taxon>
        <taxon>organismal metagenomes</taxon>
    </lineage>
</organism>
<dbReference type="AlphaFoldDB" id="K1V4Y9"/>
<evidence type="ECO:0000313" key="1">
    <source>
        <dbReference type="EMBL" id="EKC78966.1"/>
    </source>
</evidence>
<comment type="caution">
    <text evidence="1">The sequence shown here is derived from an EMBL/GenBank/DDBJ whole genome shotgun (WGS) entry which is preliminary data.</text>
</comment>
<gene>
    <name evidence="1" type="ORF">LEA_02937</name>
</gene>
<protein>
    <submittedName>
        <fullName evidence="1">Uncharacterized protein</fullName>
    </submittedName>
</protein>
<reference evidence="1" key="1">
    <citation type="journal article" date="2013" name="Environ. Microbiol.">
        <title>Microbiota from the distal guts of lean and obese adolescents exhibit partial functional redundancy besides clear differences in community structure.</title>
        <authorList>
            <person name="Ferrer M."/>
            <person name="Ruiz A."/>
            <person name="Lanza F."/>
            <person name="Haange S.B."/>
            <person name="Oberbach A."/>
            <person name="Till H."/>
            <person name="Bargiela R."/>
            <person name="Campoy C."/>
            <person name="Segura M.T."/>
            <person name="Richter M."/>
            <person name="von Bergen M."/>
            <person name="Seifert J."/>
            <person name="Suarez A."/>
        </authorList>
    </citation>
    <scope>NUCLEOTIDE SEQUENCE</scope>
</reference>
<proteinExistence type="predicted"/>
<sequence>MLYILTDIEGNLQGVTQVYIGEFNDDSVNAFDVDRSLEAAKEKIKQVDNNDIYTVTQIDEPVLCRYRGKNALRVNFKYDNTTDSDYISHEEGMVIIVPKE</sequence>
<dbReference type="EMBL" id="AJWY01001970">
    <property type="protein sequence ID" value="EKC78966.1"/>
    <property type="molecule type" value="Genomic_DNA"/>
</dbReference>
<accession>K1V4Y9</accession>
<name>K1V4Y9_9ZZZZ</name>